<comment type="caution">
    <text evidence="2">The sequence shown here is derived from an EMBL/GenBank/DDBJ whole genome shotgun (WGS) entry which is preliminary data.</text>
</comment>
<feature type="compositionally biased region" description="Basic and acidic residues" evidence="1">
    <location>
        <begin position="730"/>
        <end position="743"/>
    </location>
</feature>
<evidence type="ECO:0000313" key="3">
    <source>
        <dbReference type="Proteomes" id="UP000601435"/>
    </source>
</evidence>
<evidence type="ECO:0000256" key="1">
    <source>
        <dbReference type="SAM" id="MobiDB-lite"/>
    </source>
</evidence>
<feature type="region of interest" description="Disordered" evidence="1">
    <location>
        <begin position="32"/>
        <end position="51"/>
    </location>
</feature>
<sequence length="2238" mass="247904">MPAAPWAHIEIGEPLLLAIMVTGRVKRTASVRSLPSEGADSSPPTSAQSFLLSTAQKSLAQALSGPDKGAKSDKKNKKKEKSSKKGQSSDSDGESSTAESADVGQDKQHLFRLLNKELVRSMDQTKIEDLSCQQLAYTLSGLTKYVVASDVLQVGGESMKAAQSLWRKRLNQLQELSKEELSKKYDELLSKLAQDCDVQSVLSLLLLSVLHPLENPLPSPLQAMASEHLALGDAATATEEIMGKVKFMLEKEIQPKERELFEKEKLLLERERLLIQREERLRAKEAQLAQREAQFLRSRQQVKAICRSCNLGNWCSRSSCCYDENGFDAHHHNCAQCHESLAQFCEGVGAVESELLFMLCLGLPRFSLARVPFLSPSWSAAMFNPWSFPSWMLPPVPPLPTTGPMPMPLPKAPPMTAPSLQLSEAQRADLLRQLREQHDLEQDRARKPEQPQGQQEVDDDDEAVESGTPTVAAKADKKIMSPTPKYRVSPQKPDATTTLGGHAVSSPAADQKLQKQRFQSDGRPLAEKVGSMSILGGKLEFYARFTPKSWFDEQAQRSVASAMPASAAPSEPMIEKTLSSAPTPVQAHSEVPPAAACGGNRFEEPQIPQSSAPQTPPQKELPGCITSHFWGPPRGKSRKSSLAASDPGADKAATTIVTMSGSTIMSGTGIGEMSKEAESDLKDIAAVEPRQQGQGDHAVPAGDKVSLASPANTPKRRRSRRKGNLTPGAQKEHTSDMKPRRLFQEASKSGSKRPAMKDQPGDDDDIDDEDDDLFQDGFQQDSESLQLSSRKKPRKAAAPPDPQSSDDGGAVSSNSDEDEMDESPGDPLPHSEAKAPRPSRDTSLKDPPSKLEPDLLKLLVEGMASQLVCMCRRGLTQNTCLLDRTDADHCRRLLLCEDITTLAEASDLFSDLPGGQLLNSLGEKARACARNLTLKGRKAVTQWPAKLKEHCEKSAAEEKADMRSWLQKRLEEHLKLQTDNEIRLSKEQFLHKIAFVDKKIQKNLPLAADVRIQMSEWEELLQESRQAAASAGLPLRPALPAAEEGLQELQIVLHNEPEMELPTARMDYTATKTVFLQCQTGSAGVLEVLKAQGDVSSEGYKLYFRASTVWRLFQRKQAFTNWYTKLRDNLTCEIALAWRVNVDVHIIRKLGYKGKQVQVDTQKATCVLQIRSCSEALQKAAQQSLETLLANACPPDMHLSLLPNIGACMLKCVGHDVDLACWESFLKFVDWLPRWQKFKIASPAQQEFNAGGLSALIVGCNKNMDAELGKQSVKGIAFLCDASPKARMDVWQPILGIGHYAIAWTVQRLSDLLPSTASSGKKEEELQSLADKMIQQNASAGSKMPRAIGRLRQERLASREHMRALLHSLDLLNLELSPLPVSYRAPDAEKHETREMHGNRAFIFNHESGLAEWVCSPDLESGADWGVRVTLHPDEGGPLFCAWQFLASLDLPVGFCRDETHKLQTHFLRFLNATPGVRRAHAGDVLMQMFSEHILQEQGWAPTEDAGLDFARVVEEGKNPYAMAAAEKTKTATGMYDKIVDLCLKALLDETAAALFKSVSFMSEPFTDTCLWLERHSKELDALQKQTLFVCGPQFDLKYEKLMRVTFGDIAAESLGISFDLGITQDSEGRTVLEVQKRRSAEQEKLLFDHMQAGLCALMELRQYKVYLQSSPHQAAALLAECDGGSAEDDLKKSILQNLRLEWNLVVEAENSLKLHHMMRSSCPHTRFVYYREVMSCLEKEGWVLNSTTQALLRAWYPRLSSSCNVEQCFNHMEDSIKRATKASCSSVPNVQCLGIRAVANKVCQGEKTARAITLSPEDFEGNEIRAIKPNVWRADSYINSPHFRVDDILKKFGSTSAHAHTRVNLNHMRAFLLAKKMLGMSGVSIEEMASKMWVPNLFAAGRLLLVDGQWFLTLGSTPGLLYALQMVEVHMFFVGPLPPETVDETAVASEGRGMKIEDPLSGADHVKALIFSAKKPIIRETLLDFEKDCWVQVFQYTTHWLGGSLAAKIGSCCILRRGVAGRSLLLDLILTGEIVKVTNDSLSKMLKIHDITCRKNATKSAKIKALMASPSVKDAIPEVKLLEILALLQSMDDKRRRKKTEDDGDDEDKEQGEGEEDRHCCRGSYNAESLPPLAMPKQEMMPDESDEVMMAAAAVVREMEQDNAQVQQPHAESEVPVVNAEHDRESRKSISNAVPIPQFLKDKFPMPSDVVVTHVQHRTKTLPHFQARLPAGLLHQN</sequence>
<feature type="compositionally biased region" description="Basic residues" evidence="1">
    <location>
        <begin position="714"/>
        <end position="723"/>
    </location>
</feature>
<feature type="non-terminal residue" evidence="2">
    <location>
        <position position="2238"/>
    </location>
</feature>
<feature type="region of interest" description="Disordered" evidence="1">
    <location>
        <begin position="57"/>
        <end position="103"/>
    </location>
</feature>
<feature type="compositionally biased region" description="Low complexity" evidence="1">
    <location>
        <begin position="85"/>
        <end position="102"/>
    </location>
</feature>
<accession>A0A812XE57</accession>
<keyword evidence="3" id="KW-1185">Reference proteome</keyword>
<feature type="compositionally biased region" description="Acidic residues" evidence="1">
    <location>
        <begin position="761"/>
        <end position="774"/>
    </location>
</feature>
<feature type="region of interest" description="Disordered" evidence="1">
    <location>
        <begin position="439"/>
        <end position="524"/>
    </location>
</feature>
<feature type="compositionally biased region" description="Acidic residues" evidence="1">
    <location>
        <begin position="815"/>
        <end position="824"/>
    </location>
</feature>
<feature type="compositionally biased region" description="Basic and acidic residues" evidence="1">
    <location>
        <begin position="829"/>
        <end position="850"/>
    </location>
</feature>
<feature type="compositionally biased region" description="Basic residues" evidence="1">
    <location>
        <begin position="74"/>
        <end position="84"/>
    </location>
</feature>
<feature type="compositionally biased region" description="Basic and acidic residues" evidence="1">
    <location>
        <begin position="439"/>
        <end position="449"/>
    </location>
</feature>
<evidence type="ECO:0000313" key="2">
    <source>
        <dbReference type="EMBL" id="CAE7719645.1"/>
    </source>
</evidence>
<dbReference type="EMBL" id="CAJNJA010036364">
    <property type="protein sequence ID" value="CAE7719645.1"/>
    <property type="molecule type" value="Genomic_DNA"/>
</dbReference>
<organism evidence="2 3">
    <name type="scientific">Symbiodinium necroappetens</name>
    <dbReference type="NCBI Taxonomy" id="1628268"/>
    <lineage>
        <taxon>Eukaryota</taxon>
        <taxon>Sar</taxon>
        <taxon>Alveolata</taxon>
        <taxon>Dinophyceae</taxon>
        <taxon>Suessiales</taxon>
        <taxon>Symbiodiniaceae</taxon>
        <taxon>Symbiodinium</taxon>
    </lineage>
</organism>
<feature type="region of interest" description="Disordered" evidence="1">
    <location>
        <begin position="562"/>
        <end position="850"/>
    </location>
</feature>
<gene>
    <name evidence="2" type="primary">hemA</name>
    <name evidence="2" type="ORF">SNEC2469_LOCUS20747</name>
</gene>
<proteinExistence type="predicted"/>
<protein>
    <submittedName>
        <fullName evidence="2">HemA protein</fullName>
    </submittedName>
</protein>
<feature type="region of interest" description="Disordered" evidence="1">
    <location>
        <begin position="2094"/>
        <end position="2132"/>
    </location>
</feature>
<feature type="compositionally biased region" description="Basic and acidic residues" evidence="1">
    <location>
        <begin position="673"/>
        <end position="685"/>
    </location>
</feature>
<dbReference type="Proteomes" id="UP000601435">
    <property type="component" value="Unassembled WGS sequence"/>
</dbReference>
<feature type="compositionally biased region" description="Polar residues" evidence="1">
    <location>
        <begin position="42"/>
        <end position="51"/>
    </location>
</feature>
<feature type="compositionally biased region" description="Acidic residues" evidence="1">
    <location>
        <begin position="2103"/>
        <end position="2116"/>
    </location>
</feature>
<name>A0A812XE57_9DINO</name>
<reference evidence="2" key="1">
    <citation type="submission" date="2021-02" db="EMBL/GenBank/DDBJ databases">
        <authorList>
            <person name="Dougan E. K."/>
            <person name="Rhodes N."/>
            <person name="Thang M."/>
            <person name="Chan C."/>
        </authorList>
    </citation>
    <scope>NUCLEOTIDE SEQUENCE</scope>
</reference>
<feature type="compositionally biased region" description="Low complexity" evidence="1">
    <location>
        <begin position="562"/>
        <end position="572"/>
    </location>
</feature>
<feature type="compositionally biased region" description="Low complexity" evidence="1">
    <location>
        <begin position="658"/>
        <end position="667"/>
    </location>
</feature>